<keyword evidence="1" id="KW-0472">Membrane</keyword>
<sequence length="111" mass="13218">VALQLVVSMDYRIPVFLLLYLQTLPLVGSLLMCGKRKERKREEERLKIHEEAMDKWEQEQKIATGRDVNDEQFSRRPARVDTYSYKGPRHKYPGQCFDCYEQINAEHDRSK</sequence>
<feature type="non-terminal residue" evidence="2">
    <location>
        <position position="1"/>
    </location>
</feature>
<name>A0AAV5W4Z0_9BILA</name>
<dbReference type="AlphaFoldDB" id="A0AAV5W4Z0"/>
<dbReference type="EMBL" id="BTSY01000171">
    <property type="protein sequence ID" value="GMT37544.1"/>
    <property type="molecule type" value="Genomic_DNA"/>
</dbReference>
<keyword evidence="4" id="KW-1185">Reference proteome</keyword>
<protein>
    <submittedName>
        <fullName evidence="2">Uncharacterized protein</fullName>
    </submittedName>
</protein>
<dbReference type="EMBL" id="BTSY01000004">
    <property type="protein sequence ID" value="GMT25814.1"/>
    <property type="molecule type" value="Genomic_DNA"/>
</dbReference>
<evidence type="ECO:0000313" key="3">
    <source>
        <dbReference type="EMBL" id="GMT37544.1"/>
    </source>
</evidence>
<dbReference type="Proteomes" id="UP001432322">
    <property type="component" value="Unassembled WGS sequence"/>
</dbReference>
<accession>A0AAV5W4Z0</accession>
<gene>
    <name evidence="2" type="ORF">PFISCL1PPCAC_17111</name>
    <name evidence="3" type="ORF">PFISCL1PPCAC_28841</name>
</gene>
<comment type="caution">
    <text evidence="2">The sequence shown here is derived from an EMBL/GenBank/DDBJ whole genome shotgun (WGS) entry which is preliminary data.</text>
</comment>
<evidence type="ECO:0000313" key="2">
    <source>
        <dbReference type="EMBL" id="GMT25814.1"/>
    </source>
</evidence>
<keyword evidence="1" id="KW-1133">Transmembrane helix</keyword>
<evidence type="ECO:0000256" key="1">
    <source>
        <dbReference type="SAM" id="Phobius"/>
    </source>
</evidence>
<organism evidence="2 4">
    <name type="scientific">Pristionchus fissidentatus</name>
    <dbReference type="NCBI Taxonomy" id="1538716"/>
    <lineage>
        <taxon>Eukaryota</taxon>
        <taxon>Metazoa</taxon>
        <taxon>Ecdysozoa</taxon>
        <taxon>Nematoda</taxon>
        <taxon>Chromadorea</taxon>
        <taxon>Rhabditida</taxon>
        <taxon>Rhabditina</taxon>
        <taxon>Diplogasteromorpha</taxon>
        <taxon>Diplogasteroidea</taxon>
        <taxon>Neodiplogasteridae</taxon>
        <taxon>Pristionchus</taxon>
    </lineage>
</organism>
<feature type="transmembrane region" description="Helical" evidence="1">
    <location>
        <begin position="13"/>
        <end position="33"/>
    </location>
</feature>
<reference evidence="2" key="1">
    <citation type="submission" date="2023-10" db="EMBL/GenBank/DDBJ databases">
        <title>Genome assembly of Pristionchus species.</title>
        <authorList>
            <person name="Yoshida K."/>
            <person name="Sommer R.J."/>
        </authorList>
    </citation>
    <scope>NUCLEOTIDE SEQUENCE</scope>
    <source>
        <strain evidence="2">RS5133</strain>
    </source>
</reference>
<evidence type="ECO:0000313" key="4">
    <source>
        <dbReference type="Proteomes" id="UP001432322"/>
    </source>
</evidence>
<keyword evidence="1" id="KW-0812">Transmembrane</keyword>
<proteinExistence type="predicted"/>